<keyword evidence="2" id="KW-0472">Membrane</keyword>
<evidence type="ECO:0000313" key="3">
    <source>
        <dbReference type="Proteomes" id="UP000050791"/>
    </source>
</evidence>
<dbReference type="WBParaSite" id="SMTH1_40960.1">
    <property type="protein sequence ID" value="SMTH1_40960.1"/>
    <property type="gene ID" value="SMTH1_40960"/>
</dbReference>
<dbReference type="SUPFAM" id="SSF50998">
    <property type="entry name" value="Quinoprotein alcohol dehydrogenase-like"/>
    <property type="match status" value="1"/>
</dbReference>
<dbReference type="Gene3D" id="2.60.120.200">
    <property type="match status" value="1"/>
</dbReference>
<sequence>MTEVMIKNPTAKFHKLNYIIILTLTIIITLPTIFSDQGVNWDITYLLNRRYDIARADEEFPIKIQPPSGDLLYSVPALRLFPQSKLPNETFFIHLIFKPNKTAIQHGLYLFSIRDPDNVLRLGLKIVEYTTYQIIFTYNPLSFNGNSKEVEFSIPWNDDYWHLGILIKPDQIDFYTSCEETQRIAYHFYPIQGLLGEPLFRKGATFYALNSGLKNASEYFEGYLKAFSFHSDENALRYMCTKSENYEGSGDADRFKYDPEFGNILITSSIQDDEEKEITIDNEDYESGKQENKEEMTTETDNKEMVTTEKTDMKLRTEYKYRYIMKDPGTGGLVDIQDMKKNVVINGAIKLTDELAVLPNGDIVATKPLIENQRFIIAENISQISDRKVYGTHSGEVIEGAEVDDKGIIHLPNSTLAIMVSLDKDRYVILHNNKTQRESIFDRRLGTELVNATLHHNGMIKLATGQLVAPSSREGYKYMVVTNEDDQTLLVYDRFTGEQIKGAQVDPNGLIQFEDGRMAIEPSSKLDRYVIMTDPNNGEKLVFDRRTGSHIKDAVYSEDGLIRFPDGRRVAPGSTDNSSQYLIHFDPTTKENLVFDRHTGEQVEGASVDSRGFILLPDGKLHLDQNQVKHRYIVLRETTDNITFVVDTKSGQKIDGAVVLDNGLVKLPDGNLVAPSSNTSANYMVVELTEGEENPVVFDRRTGEQIPDAYLDKDGIIHLPDGSLAISASETMDRYLVAQDNLTGDPVMFDRRLGTELVNATLHHNGMIKLATGQLVAPSSREGYKYMVVTNEDDQTLLVYDRFTGEQIKGAQVDPNGLIQFEDGRMAIEPSSKLDRYVIMTDPNNGEKLVFDRRTGSHIKDAVYSEDGLIRFPDGRRVAPGSTDNSSQYLIHFDPTTKENLVFDRHTGEQVEGASVDSRGFILLPDGKLHLDQNQVKHRYIVLRETTDNITFVVDTKSGQKIDGAVVLDNGLVKLPDGNLVAPSSNTSANYMVVELTEGEENPVVFDRRTGEQIPDAYLDKDGIIHLPDGSLAISASETMDRYLVAQDNLTGDPVMFDRRLGTELVNATLHHNGMIKLATGQLVAPSSREGYKYMVVTNEDDQTLLVYDRFTGEQIKGAQVDPNGLIQFEDGRMAIEPSSKLDRYVIMTDPNNGEKLVFDRRTGSHIKDAVYSEDGLIRFPDGRRVAPGSTDNSSQYLIHFDPTTKENLVFDRHTGEQVEGASVDSRGFILLPDGKLHLDQNQVKHRYIVLRETTDNITFVVDTKSGQKIDGAVVLDNGLVKLPDGNLVAPSSNTSANYMVVELTEGEENPVVFDRRTGEQIPDAYLDKDGIIHLPDGSLAISASETMDRYLVAQDNLTGDPVMFDRRLGTELVNATLHHNGMIKLATGQLVAPSSREGYKYMVVTNEDDQTLLVYDRFTGEQIKGAQVDPNGLIQFEDGRMAIEPSSKLDRYVIMTDPNNGEKLVFDRRTGSHIKDAVYSEDGLIRFPDGRRVAPGSTDNSSQYLIHFDPTTKENLVFDRHTGEQVEGASVDSRGFILLPDGKLHLDQNQVKHRYIVLRETTDNITFVVDTKSGQKIDGAVVLDNGLVKLPDGNLVAPSSNTSANYMVVELTEGEENPVVFDRRTGEQIPDAYLDKDGIIHLPDGSLAISASETMDRYLVAQDNLTGDPVMFDRRLGTELVNATLHHNGMIKLATGQLVAPSSREGYKYMVVTNEDDQTLLVYDRFTGEQIKGAQVDPNGLIQFEDGRMAIEPSSKLDRYVIMTDPNNGEKLVFDRRTGSHIKDAVYSEDGLIRFPDGRRVAPGSTDNSSQYLIHFDPTTKENLVFDRHTGEQVEGASVDSRGFILLPDGKLHLDQNQVKHRYIVLRETTDNITFVVDTKSGQKIDGAVVLDNGLVKLPDGNLVAPSSNTSANYMVVELTEGEENPVVFDRRTGEQIPDAYLDKDGIIHLPDGSLAISASETMDRYLVAQDNLTGDPVMFDRRLGTELVNATLHHNGMIKLATGQLVAPSSREGYKYMVVTNEDDQTLLVYDRFTGEQIKGAQVDPNGLIQFEDGRMAIEPSSKLDRYVIMTDPNNGEKLVFDRRTGSHIKDAVYSEDGLIRFPDGRRVAPGSTDNSSQYLIHFDPTTKENLVFDRHTGEQVEGASVDSRGFILLPDGKLHLDQNQVKHRYIVLRETTDNITFVVDTKSGQKIDGAVVLDNGLVKLPDGNLVAPSSNTSANYMVVELTEGEENPVVFDRRTGEQIPDAYLDKDGIIHLPDGSLAISASETMDRYLVAQDNLTGDPVMFDRRLGTELVNATLHHNGMIKLATGQLVAPSSREGYKYMVVTNEDDQTLLVYDRFTGEQIKGAQVDPNGLIQFEDGRMAIEPSSKLDRYVIMTDPNNGEKLVFDRRTGSHIKDAVYSEDGLIRFPDGRRVAPGSTDNSSQYLIHFDPTTKENLVFDRHTGEQVEGAYVDELNMIHLPDGDLFLQPDVLYPRYMSLSRSNDNYPVVLDSSTGDILNASFLGGSLFRVNGGGVIAVGNLSGGRFVVYDGVDVAVPRIYDTLLGHAVPGAVLRPDGWIEFTDGLVFPVLSSVPVGQRYFVFRNSSSGQEVVYDAILGSAVSDSFVDENGLIHLTNGSIFSPITYNHTSFLFDDLSEPAYSSTLRERKNASLYHIVSLNSTTKMQPEEMDLISSDKVEKITNGSSCECIEDLFRRGLLRLKGEKGDRGDAGPMGPEGPPGTCPATCGSNLSTVIQGPKGDPGPPGVCTIDQCKEAAILGPQGPPGEKGEKGDPGEVDLTNDQSISVIKQAIHDFILQPEIQNNFVVQKVMVQWS</sequence>
<dbReference type="Proteomes" id="UP000050791">
    <property type="component" value="Unassembled WGS sequence"/>
</dbReference>
<dbReference type="SUPFAM" id="SSF49899">
    <property type="entry name" value="Concanavalin A-like lectins/glucanases"/>
    <property type="match status" value="1"/>
</dbReference>
<name>A0AA85BBW2_9TREM</name>
<evidence type="ECO:0000313" key="4">
    <source>
        <dbReference type="WBParaSite" id="SMTH1_40960.1"/>
    </source>
</evidence>
<dbReference type="InterPro" id="IPR011047">
    <property type="entry name" value="Quinoprotein_ADH-like_sf"/>
</dbReference>
<keyword evidence="2" id="KW-1133">Transmembrane helix</keyword>
<protein>
    <submittedName>
        <fullName evidence="4">Uncharacterized protein</fullName>
    </submittedName>
</protein>
<feature type="region of interest" description="Disordered" evidence="1">
    <location>
        <begin position="283"/>
        <end position="305"/>
    </location>
</feature>
<dbReference type="InterPro" id="IPR011044">
    <property type="entry name" value="Quino_amine_DH_bsu"/>
</dbReference>
<dbReference type="InterPro" id="IPR013320">
    <property type="entry name" value="ConA-like_dom_sf"/>
</dbReference>
<accession>A0AA85BBW2</accession>
<dbReference type="SUPFAM" id="SSF50969">
    <property type="entry name" value="YVTN repeat-like/Quinoprotein amine dehydrogenase"/>
    <property type="match status" value="6"/>
</dbReference>
<reference evidence="4" key="1">
    <citation type="submission" date="2023-11" db="UniProtKB">
        <authorList>
            <consortium name="WormBaseParasite"/>
        </authorList>
    </citation>
    <scope>IDENTIFICATION</scope>
</reference>
<feature type="transmembrane region" description="Helical" evidence="2">
    <location>
        <begin position="16"/>
        <end position="34"/>
    </location>
</feature>
<evidence type="ECO:0000256" key="1">
    <source>
        <dbReference type="SAM" id="MobiDB-lite"/>
    </source>
</evidence>
<feature type="compositionally biased region" description="Basic and acidic residues" evidence="1">
    <location>
        <begin position="286"/>
        <end position="305"/>
    </location>
</feature>
<keyword evidence="2" id="KW-0812">Transmembrane</keyword>
<evidence type="ECO:0000256" key="2">
    <source>
        <dbReference type="SAM" id="Phobius"/>
    </source>
</evidence>
<proteinExistence type="predicted"/>
<organism evidence="3 4">
    <name type="scientific">Schistosoma mattheei</name>
    <dbReference type="NCBI Taxonomy" id="31246"/>
    <lineage>
        <taxon>Eukaryota</taxon>
        <taxon>Metazoa</taxon>
        <taxon>Spiralia</taxon>
        <taxon>Lophotrochozoa</taxon>
        <taxon>Platyhelminthes</taxon>
        <taxon>Trematoda</taxon>
        <taxon>Digenea</taxon>
        <taxon>Strigeidida</taxon>
        <taxon>Schistosomatoidea</taxon>
        <taxon>Schistosomatidae</taxon>
        <taxon>Schistosoma</taxon>
    </lineage>
</organism>